<dbReference type="PROSITE" id="PS00108">
    <property type="entry name" value="PROTEIN_KINASE_ST"/>
    <property type="match status" value="1"/>
</dbReference>
<evidence type="ECO:0000313" key="16">
    <source>
        <dbReference type="EMBL" id="KAK4260800.1"/>
    </source>
</evidence>
<feature type="transmembrane region" description="Helical" evidence="14">
    <location>
        <begin position="6"/>
        <end position="23"/>
    </location>
</feature>
<evidence type="ECO:0000256" key="2">
    <source>
        <dbReference type="ARBA" id="ARBA00022527"/>
    </source>
</evidence>
<evidence type="ECO:0000256" key="1">
    <source>
        <dbReference type="ARBA" id="ARBA00004167"/>
    </source>
</evidence>
<dbReference type="PROSITE" id="PS50011">
    <property type="entry name" value="PROTEIN_KINASE_DOM"/>
    <property type="match status" value="1"/>
</dbReference>
<dbReference type="Gene3D" id="1.10.510.10">
    <property type="entry name" value="Transferase(Phosphotransferase) domain 1"/>
    <property type="match status" value="1"/>
</dbReference>
<keyword evidence="3" id="KW-0808">Transferase</keyword>
<feature type="binding site" evidence="12">
    <location>
        <position position="389"/>
    </location>
    <ligand>
        <name>ATP</name>
        <dbReference type="ChEBI" id="CHEBI:30616"/>
    </ligand>
</feature>
<dbReference type="PANTHER" id="PTHR46008:SF2">
    <property type="entry name" value="LEAF RUST 10 DISEASE-RESISTANCE LOCUS RECEPTOR-LIKE PROTEIN KINASE-LIKE 1.4"/>
    <property type="match status" value="1"/>
</dbReference>
<gene>
    <name evidence="16" type="ORF">QN277_003870</name>
</gene>
<protein>
    <recommendedName>
        <fullName evidence="15">Protein kinase domain-containing protein</fullName>
    </recommendedName>
</protein>
<keyword evidence="6 12" id="KW-0547">Nucleotide-binding</keyword>
<feature type="region of interest" description="Disordered" evidence="13">
    <location>
        <begin position="295"/>
        <end position="332"/>
    </location>
</feature>
<keyword evidence="5" id="KW-0732">Signal</keyword>
<dbReference type="GO" id="GO:0004674">
    <property type="term" value="F:protein serine/threonine kinase activity"/>
    <property type="evidence" value="ECO:0007669"/>
    <property type="project" value="UniProtKB-KW"/>
</dbReference>
<dbReference type="Pfam" id="PF00069">
    <property type="entry name" value="Pkinase"/>
    <property type="match status" value="1"/>
</dbReference>
<dbReference type="InterPro" id="IPR011009">
    <property type="entry name" value="Kinase-like_dom_sf"/>
</dbReference>
<keyword evidence="10 14" id="KW-0472">Membrane</keyword>
<evidence type="ECO:0000259" key="15">
    <source>
        <dbReference type="PROSITE" id="PS50011"/>
    </source>
</evidence>
<dbReference type="SUPFAM" id="SSF56112">
    <property type="entry name" value="Protein kinase-like (PK-like)"/>
    <property type="match status" value="1"/>
</dbReference>
<dbReference type="GO" id="GO:0005886">
    <property type="term" value="C:plasma membrane"/>
    <property type="evidence" value="ECO:0007669"/>
    <property type="project" value="UniProtKB-ARBA"/>
</dbReference>
<dbReference type="FunFam" id="3.30.200.20:FF:000039">
    <property type="entry name" value="receptor-like protein kinase FERONIA"/>
    <property type="match status" value="1"/>
</dbReference>
<feature type="compositionally biased region" description="Basic residues" evidence="13">
    <location>
        <begin position="298"/>
        <end position="307"/>
    </location>
</feature>
<keyword evidence="2" id="KW-0723">Serine/threonine-protein kinase</keyword>
<comment type="subcellular location">
    <subcellularLocation>
        <location evidence="1">Membrane</location>
        <topology evidence="1">Single-pass membrane protein</topology>
    </subcellularLocation>
</comment>
<evidence type="ECO:0000256" key="11">
    <source>
        <dbReference type="ARBA" id="ARBA00023180"/>
    </source>
</evidence>
<keyword evidence="4 14" id="KW-0812">Transmembrane</keyword>
<evidence type="ECO:0000313" key="17">
    <source>
        <dbReference type="Proteomes" id="UP001293593"/>
    </source>
</evidence>
<evidence type="ECO:0000256" key="5">
    <source>
        <dbReference type="ARBA" id="ARBA00022729"/>
    </source>
</evidence>
<evidence type="ECO:0000256" key="8">
    <source>
        <dbReference type="ARBA" id="ARBA00022840"/>
    </source>
</evidence>
<dbReference type="Proteomes" id="UP001293593">
    <property type="component" value="Unassembled WGS sequence"/>
</dbReference>
<dbReference type="GO" id="GO:0005524">
    <property type="term" value="F:ATP binding"/>
    <property type="evidence" value="ECO:0007669"/>
    <property type="project" value="UniProtKB-UniRule"/>
</dbReference>
<dbReference type="InterPro" id="IPR017441">
    <property type="entry name" value="Protein_kinase_ATP_BS"/>
</dbReference>
<evidence type="ECO:0000256" key="3">
    <source>
        <dbReference type="ARBA" id="ARBA00022679"/>
    </source>
</evidence>
<reference evidence="16" key="1">
    <citation type="submission" date="2023-10" db="EMBL/GenBank/DDBJ databases">
        <title>Chromosome-level genome of the transformable northern wattle, Acacia crassicarpa.</title>
        <authorList>
            <person name="Massaro I."/>
            <person name="Sinha N.R."/>
            <person name="Poethig S."/>
            <person name="Leichty A.R."/>
        </authorList>
    </citation>
    <scope>NUCLEOTIDE SEQUENCE</scope>
    <source>
        <strain evidence="16">Acra3RX</strain>
        <tissue evidence="16">Leaf</tissue>
    </source>
</reference>
<accession>A0AAE1MD19</accession>
<evidence type="ECO:0000256" key="6">
    <source>
        <dbReference type="ARBA" id="ARBA00022741"/>
    </source>
</evidence>
<keyword evidence="17" id="KW-1185">Reference proteome</keyword>
<comment type="caution">
    <text evidence="16">The sequence shown here is derived from an EMBL/GenBank/DDBJ whole genome shotgun (WGS) entry which is preliminary data.</text>
</comment>
<keyword evidence="8 12" id="KW-0067">ATP-binding</keyword>
<keyword evidence="7" id="KW-0418">Kinase</keyword>
<keyword evidence="9 14" id="KW-1133">Transmembrane helix</keyword>
<feature type="domain" description="Protein kinase" evidence="15">
    <location>
        <begin position="361"/>
        <end position="647"/>
    </location>
</feature>
<dbReference type="PROSITE" id="PS00107">
    <property type="entry name" value="PROTEIN_KINASE_ATP"/>
    <property type="match status" value="1"/>
</dbReference>
<name>A0AAE1MD19_9FABA</name>
<dbReference type="AlphaFoldDB" id="A0AAE1MD19"/>
<evidence type="ECO:0000256" key="9">
    <source>
        <dbReference type="ARBA" id="ARBA00022989"/>
    </source>
</evidence>
<dbReference type="FunFam" id="1.10.510.10:FF:000161">
    <property type="entry name" value="Wall-associated receptor kinase-like 20"/>
    <property type="match status" value="1"/>
</dbReference>
<evidence type="ECO:0000256" key="10">
    <source>
        <dbReference type="ARBA" id="ARBA00023136"/>
    </source>
</evidence>
<evidence type="ECO:0000256" key="14">
    <source>
        <dbReference type="SAM" id="Phobius"/>
    </source>
</evidence>
<feature type="transmembrane region" description="Helical" evidence="14">
    <location>
        <begin position="260"/>
        <end position="284"/>
    </location>
</feature>
<evidence type="ECO:0000256" key="7">
    <source>
        <dbReference type="ARBA" id="ARBA00022777"/>
    </source>
</evidence>
<dbReference type="EMBL" id="JAWXYG010000010">
    <property type="protein sequence ID" value="KAK4260800.1"/>
    <property type="molecule type" value="Genomic_DNA"/>
</dbReference>
<dbReference type="PANTHER" id="PTHR46008">
    <property type="entry name" value="LEAF RUST 10 DISEASE-RESISTANCE LOCUS RECEPTOR-LIKE PROTEIN KINASE-LIKE 1.4"/>
    <property type="match status" value="1"/>
</dbReference>
<dbReference type="CDD" id="cd14066">
    <property type="entry name" value="STKc_IRAK"/>
    <property type="match status" value="1"/>
</dbReference>
<feature type="compositionally biased region" description="Basic and acidic residues" evidence="13">
    <location>
        <begin position="316"/>
        <end position="330"/>
    </location>
</feature>
<dbReference type="InterPro" id="IPR008271">
    <property type="entry name" value="Ser/Thr_kinase_AS"/>
</dbReference>
<evidence type="ECO:0000256" key="12">
    <source>
        <dbReference type="PROSITE-ProRule" id="PRU10141"/>
    </source>
</evidence>
<dbReference type="Gene3D" id="3.30.200.20">
    <property type="entry name" value="Phosphorylase Kinase, domain 1"/>
    <property type="match status" value="1"/>
</dbReference>
<dbReference type="SMART" id="SM00220">
    <property type="entry name" value="S_TKc"/>
    <property type="match status" value="1"/>
</dbReference>
<sequence>MVLPVYFFFFFFFSLLADHMLVLSSDSSGECPPSFHCGNLGNLSFPYTTPQRNHCGMLPIHGCEDEHPNGQKTVYFGKEQFQVTGVGNMFNPAVFIRDTDLQKRLEKDDCDVLCCNITLPTSSPLGYFAIGPTIITMYKCNSSLYYNVSSQFLNYTGCAKSNHETIFFRSQDQDHPPPSLATCSRVQLPVNMMTFSPDPFTFIASDFTVNVKLSDDCIRCSDDNMGLCRLNSTGGFYCSKFKAKDEAEIKHQKKVRAWMLAFRIGFGLGLGLLILALVLIIRLYKQKQSALSDVRLRSTNKQKHRSLKSQNQSRSIESDNTHSRSNEHHNTHSNAIQESRNIYFGVPVFSYEELEEATNKFDQSRQLGRGGFGTVYYGKLKDGREVAVKRLFERNYRGVQQFINEVQILTRLRHRNLVSLYGCTSCSSHELLLVYEYISNGTLGCHLHGNLAKQGSLPWSVRMRIATETANALSYLHACGVIHRDVKSSNLLLDHHFCVKVADFGISRLFPKLVSHVSTCPAGSPGYLDPEYYQFCQLTEKSDVYSFGVVLIELISSKPAIFMRATDKINLANMAVKKIQRSAFSELVDPSLGFESDDKVREMIMSVAKLAFRCVQRDVELRPSMGEVMEFLQKIENGNYDIKHLEFLGAGFLNREIYTFLPTSIHRDEDASLNNSELQHPPPTV</sequence>
<dbReference type="InterPro" id="IPR000719">
    <property type="entry name" value="Prot_kinase_dom"/>
</dbReference>
<evidence type="ECO:0000256" key="13">
    <source>
        <dbReference type="SAM" id="MobiDB-lite"/>
    </source>
</evidence>
<proteinExistence type="predicted"/>
<organism evidence="16 17">
    <name type="scientific">Acacia crassicarpa</name>
    <name type="common">northern wattle</name>
    <dbReference type="NCBI Taxonomy" id="499986"/>
    <lineage>
        <taxon>Eukaryota</taxon>
        <taxon>Viridiplantae</taxon>
        <taxon>Streptophyta</taxon>
        <taxon>Embryophyta</taxon>
        <taxon>Tracheophyta</taxon>
        <taxon>Spermatophyta</taxon>
        <taxon>Magnoliopsida</taxon>
        <taxon>eudicotyledons</taxon>
        <taxon>Gunneridae</taxon>
        <taxon>Pentapetalae</taxon>
        <taxon>rosids</taxon>
        <taxon>fabids</taxon>
        <taxon>Fabales</taxon>
        <taxon>Fabaceae</taxon>
        <taxon>Caesalpinioideae</taxon>
        <taxon>mimosoid clade</taxon>
        <taxon>Acacieae</taxon>
        <taxon>Acacia</taxon>
    </lineage>
</organism>
<evidence type="ECO:0000256" key="4">
    <source>
        <dbReference type="ARBA" id="ARBA00022692"/>
    </source>
</evidence>
<keyword evidence="11" id="KW-0325">Glycoprotein</keyword>